<evidence type="ECO:0000256" key="1">
    <source>
        <dbReference type="ARBA" id="ARBA00004123"/>
    </source>
</evidence>
<dbReference type="Pfam" id="PF00850">
    <property type="entry name" value="Hist_deacetyl"/>
    <property type="match status" value="1"/>
</dbReference>
<dbReference type="GO" id="GO:0040029">
    <property type="term" value="P:epigenetic regulation of gene expression"/>
    <property type="evidence" value="ECO:0007669"/>
    <property type="project" value="TreeGrafter"/>
</dbReference>
<dbReference type="Proteomes" id="UP000241890">
    <property type="component" value="Unassembled WGS sequence"/>
</dbReference>
<sequence length="538" mass="58357">MSSSIGSSNSSGGGAGRQTPTQQGQTSDGELDRASCVGCGSSVVSGDSSAAGRSHFAGVVPAHPLPVLYHQDLRGHCTRLHGTLEVHQEGPERVHNIFLKLFEEGVRGNHVLPLVYDHDVPLATREQLLMVHDAAYVDFLEGLCVRYNRDGEDVPSDQEVLRFSPLVVSRLFSEEEQRRFFGRNKHLTSATRFSQGSFKAAMRAAGSVVRAVEIVLGNKYIQKRCFCLVRPPGHHAGPRGYDPVAGGCGFCIVNNVCVGVAEALRMHPGCRIAIVDLDVHHGNGTQTIVQERFAHSPVIYCSIHLHETFPGEPDMDFFPGTGAEQDDLRFLNIPLAPLWNKNGDDSDTEMVVSGPGSPNSAGASSGSGETKRGRTRTGFERGNGPHADNNNNNNNAMKTDKDDGISGSASAQNDDQRFAFPQPKSSKRGRAAWRRAVEQRILPRLKTFQPDLLFISAGFDGSFEDEGCSYENVSGLDLTESDFAWATEMLVDHSGVDRVVSVLEGGYGRWMACLDMYETSSLTSCVLAHIAALVEKAK</sequence>
<dbReference type="PRINTS" id="PR01270">
    <property type="entry name" value="HDASUPER"/>
</dbReference>
<dbReference type="Gene3D" id="3.40.800.20">
    <property type="entry name" value="Histone deacetylase domain"/>
    <property type="match status" value="2"/>
</dbReference>
<evidence type="ECO:0000256" key="8">
    <source>
        <dbReference type="ARBA" id="ARBA00023163"/>
    </source>
</evidence>
<comment type="similarity">
    <text evidence="2">Belongs to the histone deacetylase family. HD type 2 subfamily.</text>
</comment>
<accession>A0A2R5GKB9</accession>
<evidence type="ECO:0000256" key="5">
    <source>
        <dbReference type="ARBA" id="ARBA00022801"/>
    </source>
</evidence>
<keyword evidence="6" id="KW-0156">Chromatin regulator</keyword>
<keyword evidence="13" id="KW-1185">Reference proteome</keyword>
<dbReference type="InterPro" id="IPR000286">
    <property type="entry name" value="HDACs"/>
</dbReference>
<keyword evidence="8" id="KW-0804">Transcription</keyword>
<evidence type="ECO:0000259" key="11">
    <source>
        <dbReference type="Pfam" id="PF00850"/>
    </source>
</evidence>
<feature type="region of interest" description="Disordered" evidence="10">
    <location>
        <begin position="1"/>
        <end position="32"/>
    </location>
</feature>
<feature type="compositionally biased region" description="Low complexity" evidence="10">
    <location>
        <begin position="353"/>
        <end position="368"/>
    </location>
</feature>
<proteinExistence type="inferred from homology"/>
<feature type="compositionally biased region" description="Low complexity" evidence="10">
    <location>
        <begin position="1"/>
        <end position="10"/>
    </location>
</feature>
<dbReference type="InterPro" id="IPR037138">
    <property type="entry name" value="His_deacetylse_dom_sf"/>
</dbReference>
<comment type="subcellular location">
    <subcellularLocation>
        <location evidence="1">Nucleus</location>
    </subcellularLocation>
</comment>
<evidence type="ECO:0000256" key="4">
    <source>
        <dbReference type="ARBA" id="ARBA00022491"/>
    </source>
</evidence>
<dbReference type="EC" id="3.5.1.98" evidence="3"/>
<keyword evidence="7" id="KW-0805">Transcription regulation</keyword>
<dbReference type="EMBL" id="BEYU01000095">
    <property type="protein sequence ID" value="GBG31356.1"/>
    <property type="molecule type" value="Genomic_DNA"/>
</dbReference>
<dbReference type="GO" id="GO:0141221">
    <property type="term" value="F:histone deacetylase activity, hydrolytic mechanism"/>
    <property type="evidence" value="ECO:0007669"/>
    <property type="project" value="UniProtKB-EC"/>
</dbReference>
<gene>
    <name evidence="12" type="ORF">FCC1311_075802</name>
</gene>
<dbReference type="InterPro" id="IPR023801">
    <property type="entry name" value="His_deacetylse_dom"/>
</dbReference>
<keyword evidence="4" id="KW-0678">Repressor</keyword>
<evidence type="ECO:0000256" key="7">
    <source>
        <dbReference type="ARBA" id="ARBA00023015"/>
    </source>
</evidence>
<evidence type="ECO:0000256" key="3">
    <source>
        <dbReference type="ARBA" id="ARBA00012111"/>
    </source>
</evidence>
<evidence type="ECO:0000256" key="2">
    <source>
        <dbReference type="ARBA" id="ARBA00007738"/>
    </source>
</evidence>
<feature type="region of interest" description="Disordered" evidence="10">
    <location>
        <begin position="342"/>
        <end position="431"/>
    </location>
</feature>
<dbReference type="InParanoid" id="A0A2R5GKB9"/>
<evidence type="ECO:0000256" key="10">
    <source>
        <dbReference type="SAM" id="MobiDB-lite"/>
    </source>
</evidence>
<dbReference type="GO" id="GO:0005737">
    <property type="term" value="C:cytoplasm"/>
    <property type="evidence" value="ECO:0007669"/>
    <property type="project" value="TreeGrafter"/>
</dbReference>
<comment type="caution">
    <text evidence="12">The sequence shown here is derived from an EMBL/GenBank/DDBJ whole genome shotgun (WGS) entry which is preliminary data.</text>
</comment>
<feature type="domain" description="Histone deacetylase" evidence="11">
    <location>
        <begin position="87"/>
        <end position="508"/>
    </location>
</feature>
<dbReference type="InterPro" id="IPR023696">
    <property type="entry name" value="Ureohydrolase_dom_sf"/>
</dbReference>
<protein>
    <recommendedName>
        <fullName evidence="3">histone deacetylase</fullName>
        <ecNumber evidence="3">3.5.1.98</ecNumber>
    </recommendedName>
</protein>
<evidence type="ECO:0000313" key="13">
    <source>
        <dbReference type="Proteomes" id="UP000241890"/>
    </source>
</evidence>
<reference evidence="12 13" key="1">
    <citation type="submission" date="2017-12" db="EMBL/GenBank/DDBJ databases">
        <title>Sequencing, de novo assembly and annotation of complete genome of a new Thraustochytrid species, strain FCC1311.</title>
        <authorList>
            <person name="Sedici K."/>
            <person name="Godart F."/>
            <person name="Aiese Cigliano R."/>
            <person name="Sanseverino W."/>
            <person name="Barakat M."/>
            <person name="Ortet P."/>
            <person name="Marechal E."/>
            <person name="Cagnac O."/>
            <person name="Amato A."/>
        </authorList>
    </citation>
    <scope>NUCLEOTIDE SEQUENCE [LARGE SCALE GENOMIC DNA]</scope>
</reference>
<keyword evidence="5" id="KW-0378">Hydrolase</keyword>
<dbReference type="GO" id="GO:0000118">
    <property type="term" value="C:histone deacetylase complex"/>
    <property type="evidence" value="ECO:0007669"/>
    <property type="project" value="TreeGrafter"/>
</dbReference>
<evidence type="ECO:0000313" key="12">
    <source>
        <dbReference type="EMBL" id="GBG31356.1"/>
    </source>
</evidence>
<evidence type="ECO:0000256" key="9">
    <source>
        <dbReference type="ARBA" id="ARBA00023242"/>
    </source>
</evidence>
<dbReference type="PANTHER" id="PTHR10625:SF5">
    <property type="entry name" value="HISTONE DEACETYLASE"/>
    <property type="match status" value="1"/>
</dbReference>
<dbReference type="SUPFAM" id="SSF52768">
    <property type="entry name" value="Arginase/deacetylase"/>
    <property type="match status" value="2"/>
</dbReference>
<dbReference type="AlphaFoldDB" id="A0A2R5GKB9"/>
<dbReference type="OrthoDB" id="424012at2759"/>
<organism evidence="12 13">
    <name type="scientific">Hondaea fermentalgiana</name>
    <dbReference type="NCBI Taxonomy" id="2315210"/>
    <lineage>
        <taxon>Eukaryota</taxon>
        <taxon>Sar</taxon>
        <taxon>Stramenopiles</taxon>
        <taxon>Bigyra</taxon>
        <taxon>Labyrinthulomycetes</taxon>
        <taxon>Thraustochytrida</taxon>
        <taxon>Thraustochytriidae</taxon>
        <taxon>Hondaea</taxon>
    </lineage>
</organism>
<feature type="compositionally biased region" description="Polar residues" evidence="10">
    <location>
        <begin position="18"/>
        <end position="28"/>
    </location>
</feature>
<keyword evidence="9" id="KW-0539">Nucleus</keyword>
<name>A0A2R5GKB9_9STRA</name>
<evidence type="ECO:0000256" key="6">
    <source>
        <dbReference type="ARBA" id="ARBA00022853"/>
    </source>
</evidence>
<dbReference type="PANTHER" id="PTHR10625">
    <property type="entry name" value="HISTONE DEACETYLASE HDAC1-RELATED"/>
    <property type="match status" value="1"/>
</dbReference>